<dbReference type="GO" id="GO:0051301">
    <property type="term" value="P:cell division"/>
    <property type="evidence" value="ECO:0007669"/>
    <property type="project" value="UniProtKB-KW"/>
</dbReference>
<keyword evidence="2" id="KW-1185">Reference proteome</keyword>
<reference evidence="1 2" key="1">
    <citation type="journal article" date="2018" name="Sci. Rep.">
        <title>Genomic signatures of local adaptation to the degree of environmental predictability in rotifers.</title>
        <authorList>
            <person name="Franch-Gras L."/>
            <person name="Hahn C."/>
            <person name="Garcia-Roger E.M."/>
            <person name="Carmona M.J."/>
            <person name="Serra M."/>
            <person name="Gomez A."/>
        </authorList>
    </citation>
    <scope>NUCLEOTIDE SEQUENCE [LARGE SCALE GENOMIC DNA]</scope>
    <source>
        <strain evidence="1">HYR1</strain>
    </source>
</reference>
<dbReference type="Proteomes" id="UP000276133">
    <property type="component" value="Unassembled WGS sequence"/>
</dbReference>
<evidence type="ECO:0000313" key="2">
    <source>
        <dbReference type="Proteomes" id="UP000276133"/>
    </source>
</evidence>
<keyword evidence="1" id="KW-0131">Cell cycle</keyword>
<comment type="caution">
    <text evidence="1">The sequence shown here is derived from an EMBL/GenBank/DDBJ whole genome shotgun (WGS) entry which is preliminary data.</text>
</comment>
<evidence type="ECO:0000313" key="1">
    <source>
        <dbReference type="EMBL" id="RMZ92869.1"/>
    </source>
</evidence>
<sequence length="322" mass="38082">MSTLHIQNKFCECMSWRSIHSFIIYGKSQTDVQNLCKLRGNLVNNAILCVTSLISKMTDFLKQLTNAKLRQVEKNEIKDYSDPKLVGFLTKDSIETYQSSVLDCNFENWYQKLKDVTFRSELFPIEIEHAKLFLKCYPNIKINSEKDDWKSVFTSEELEILKDLETRLDFVISAFVKKSSDYVFVKTSSRSAKDSPLADKKLKDIYTNYLNELNEEEKVTENQKVICLLRAAFECLKVHKACQVLEMFFKSERIYQDMLLAIEKIDRFRENFIVREFVPIDVDMEFRGFVFKQRLTALSQYNYLIYSKRLNEFKNQIEQECL</sequence>
<name>A0A3M7P1M9_BRAPC</name>
<dbReference type="STRING" id="10195.A0A3M7P1M9"/>
<protein>
    <submittedName>
        <fullName evidence="1">Cell division cycle 123-like protein</fullName>
    </submittedName>
</protein>
<dbReference type="OrthoDB" id="360540at2759"/>
<gene>
    <name evidence="1" type="ORF">BpHYR1_053145</name>
</gene>
<proteinExistence type="predicted"/>
<keyword evidence="1" id="KW-0132">Cell division</keyword>
<accession>A0A3M7P1M9</accession>
<dbReference type="AlphaFoldDB" id="A0A3M7P1M9"/>
<dbReference type="EMBL" id="REGN01014242">
    <property type="protein sequence ID" value="RMZ92869.1"/>
    <property type="molecule type" value="Genomic_DNA"/>
</dbReference>
<organism evidence="1 2">
    <name type="scientific">Brachionus plicatilis</name>
    <name type="common">Marine rotifer</name>
    <name type="synonym">Brachionus muelleri</name>
    <dbReference type="NCBI Taxonomy" id="10195"/>
    <lineage>
        <taxon>Eukaryota</taxon>
        <taxon>Metazoa</taxon>
        <taxon>Spiralia</taxon>
        <taxon>Gnathifera</taxon>
        <taxon>Rotifera</taxon>
        <taxon>Eurotatoria</taxon>
        <taxon>Monogononta</taxon>
        <taxon>Pseudotrocha</taxon>
        <taxon>Ploima</taxon>
        <taxon>Brachionidae</taxon>
        <taxon>Brachionus</taxon>
    </lineage>
</organism>